<reference evidence="1 2" key="1">
    <citation type="submission" date="2024-04" db="EMBL/GenBank/DDBJ databases">
        <title>Draft Genome Sequence of Isolates Cultured from Underwater Hawaii Seamounts in the North Pacific Ocean.</title>
        <authorList>
            <person name="Sharma I."/>
            <person name="Darden B."/>
            <person name="Creggett J."/>
            <person name="Taylor S."/>
            <person name="Grant M.P."/>
            <person name="Scott J."/>
            <person name="Attles S."/>
            <person name="Walker S."/>
            <person name="Johnson G."/>
            <person name="St. Cloud C."/>
        </authorList>
    </citation>
    <scope>NUCLEOTIDE SEQUENCE [LARGE SCALE GENOMIC DNA]</scope>
    <source>
        <strain evidence="1 2">03GJ23</strain>
    </source>
</reference>
<comment type="caution">
    <text evidence="1">The sequence shown here is derived from an EMBL/GenBank/DDBJ whole genome shotgun (WGS) entry which is preliminary data.</text>
</comment>
<sequence length="128" mass="14054">MSELNISNIIFNELFDPIEGGFCPVWCIAKHPPSAQLPMFHPLGIRCLRKAGAFCCPDTRSVRADNPGDAHPPCLERESIARANHHPVVVGSGGVLMILWACHGSDHQHSTTSRHQRLNNRNFSAAPP</sequence>
<evidence type="ECO:0000313" key="2">
    <source>
        <dbReference type="Proteomes" id="UP001467669"/>
    </source>
</evidence>
<name>A0ABU9M946_STUCH</name>
<gene>
    <name evidence="1" type="ORF">AAGW23_12460</name>
</gene>
<keyword evidence="2" id="KW-1185">Reference proteome</keyword>
<dbReference type="RefSeq" id="WP_342406802.1">
    <property type="nucleotide sequence ID" value="NZ_JBCFXD010000007.1"/>
</dbReference>
<proteinExistence type="predicted"/>
<organism evidence="1 2">
    <name type="scientific">Stutzerimonas chloritidismutans</name>
    <name type="common">Pseudomonas chloritidismutans</name>
    <dbReference type="NCBI Taxonomy" id="203192"/>
    <lineage>
        <taxon>Bacteria</taxon>
        <taxon>Pseudomonadati</taxon>
        <taxon>Pseudomonadota</taxon>
        <taxon>Gammaproteobacteria</taxon>
        <taxon>Pseudomonadales</taxon>
        <taxon>Pseudomonadaceae</taxon>
        <taxon>Stutzerimonas</taxon>
    </lineage>
</organism>
<protein>
    <submittedName>
        <fullName evidence="1">Uncharacterized protein</fullName>
    </submittedName>
</protein>
<accession>A0ABU9M946</accession>
<dbReference type="Proteomes" id="UP001467669">
    <property type="component" value="Unassembled WGS sequence"/>
</dbReference>
<dbReference type="EMBL" id="JBCFXD010000007">
    <property type="protein sequence ID" value="MEL7559645.1"/>
    <property type="molecule type" value="Genomic_DNA"/>
</dbReference>
<evidence type="ECO:0000313" key="1">
    <source>
        <dbReference type="EMBL" id="MEL7559645.1"/>
    </source>
</evidence>